<dbReference type="SUPFAM" id="SSF53474">
    <property type="entry name" value="alpha/beta-Hydrolases"/>
    <property type="match status" value="1"/>
</dbReference>
<reference evidence="2 3" key="1">
    <citation type="submission" date="2019-06" db="EMBL/GenBank/DDBJ databases">
        <title>Genomic Encyclopedia of Type Strains, Phase IV (KMG-V): Genome sequencing to study the core and pangenomes of soil and plant-associated prokaryotes.</title>
        <authorList>
            <person name="Whitman W."/>
        </authorList>
    </citation>
    <scope>NUCLEOTIDE SEQUENCE [LARGE SCALE GENOMIC DNA]</scope>
    <source>
        <strain evidence="2 3">BR 10355</strain>
    </source>
</reference>
<organism evidence="2 3">
    <name type="scientific">Bradyrhizobium macuxiense</name>
    <dbReference type="NCBI Taxonomy" id="1755647"/>
    <lineage>
        <taxon>Bacteria</taxon>
        <taxon>Pseudomonadati</taxon>
        <taxon>Pseudomonadota</taxon>
        <taxon>Alphaproteobacteria</taxon>
        <taxon>Hyphomicrobiales</taxon>
        <taxon>Nitrobacteraceae</taxon>
        <taxon>Bradyrhizobium</taxon>
    </lineage>
</organism>
<evidence type="ECO:0000313" key="3">
    <source>
        <dbReference type="Proteomes" id="UP000321304"/>
    </source>
</evidence>
<dbReference type="OrthoDB" id="63519at2"/>
<dbReference type="InterPro" id="IPR050266">
    <property type="entry name" value="AB_hydrolase_sf"/>
</dbReference>
<dbReference type="Pfam" id="PF00561">
    <property type="entry name" value="Abhydrolase_1"/>
    <property type="match status" value="1"/>
</dbReference>
<dbReference type="PANTHER" id="PTHR43798:SF33">
    <property type="entry name" value="HYDROLASE, PUTATIVE (AFU_ORTHOLOGUE AFUA_2G14860)-RELATED"/>
    <property type="match status" value="1"/>
</dbReference>
<protein>
    <submittedName>
        <fullName evidence="2">Pimeloyl-ACP methyl ester carboxylesterase</fullName>
    </submittedName>
</protein>
<evidence type="ECO:0000313" key="2">
    <source>
        <dbReference type="EMBL" id="TWB98438.1"/>
    </source>
</evidence>
<dbReference type="InterPro" id="IPR029058">
    <property type="entry name" value="AB_hydrolase_fold"/>
</dbReference>
<keyword evidence="3" id="KW-1185">Reference proteome</keyword>
<feature type="domain" description="AB hydrolase-1" evidence="1">
    <location>
        <begin position="44"/>
        <end position="148"/>
    </location>
</feature>
<evidence type="ECO:0000259" key="1">
    <source>
        <dbReference type="Pfam" id="PF00561"/>
    </source>
</evidence>
<accession>A0A560LSA0</accession>
<dbReference type="InterPro" id="IPR000073">
    <property type="entry name" value="AB_hydrolase_1"/>
</dbReference>
<dbReference type="PANTHER" id="PTHR43798">
    <property type="entry name" value="MONOACYLGLYCEROL LIPASE"/>
    <property type="match status" value="1"/>
</dbReference>
<dbReference type="GO" id="GO:0016020">
    <property type="term" value="C:membrane"/>
    <property type="evidence" value="ECO:0007669"/>
    <property type="project" value="TreeGrafter"/>
</dbReference>
<dbReference type="Gene3D" id="3.40.50.1820">
    <property type="entry name" value="alpha/beta hydrolase"/>
    <property type="match status" value="1"/>
</dbReference>
<gene>
    <name evidence="2" type="ORF">FBZ93_106397</name>
</gene>
<dbReference type="EMBL" id="VITY01000006">
    <property type="protein sequence ID" value="TWB98438.1"/>
    <property type="molecule type" value="Genomic_DNA"/>
</dbReference>
<proteinExistence type="predicted"/>
<sequence>MRLETPTHSPGFDHISKKQENMFADFATSIDGTRIAYEITGSGPAVVLLHGGAQSRQTWRAAGYLDKLSSNFTVLTMDFRGHGDSDKPASVEAYGIERHCQDILSVADHAGIERFSLWGYSFGANTGRYLAAESERVARFVMVGVPFGPGASGDFRRMVMGVRNRWIPILRAQSEGTLDLESLTDPERAYLQSSRAQHEVPWLTAMLDWREIVPAQLLCPTLWILGGKNSVALENARSIGSALANSKVSLCTIDGLTHEMEMSDIDNVLPRVQEFIRNTPE</sequence>
<dbReference type="AlphaFoldDB" id="A0A560LSA0"/>
<comment type="caution">
    <text evidence="2">The sequence shown here is derived from an EMBL/GenBank/DDBJ whole genome shotgun (WGS) entry which is preliminary data.</text>
</comment>
<dbReference type="Proteomes" id="UP000321304">
    <property type="component" value="Unassembled WGS sequence"/>
</dbReference>
<name>A0A560LSA0_9BRAD</name>